<organism evidence="1 2">
    <name type="scientific">Aminirod propionatiphilus</name>
    <dbReference type="NCBI Taxonomy" id="3415223"/>
    <lineage>
        <taxon>Bacteria</taxon>
        <taxon>Thermotogati</taxon>
        <taxon>Synergistota</taxon>
        <taxon>Synergistia</taxon>
        <taxon>Synergistales</taxon>
        <taxon>Aminiphilaceae</taxon>
        <taxon>Aminirod</taxon>
    </lineage>
</organism>
<gene>
    <name evidence="1" type="ORF">KIH16_11745</name>
</gene>
<keyword evidence="1" id="KW-0808">Transferase</keyword>
<proteinExistence type="predicted"/>
<keyword evidence="1" id="KW-0548">Nucleotidyltransferase</keyword>
<evidence type="ECO:0000313" key="2">
    <source>
        <dbReference type="Proteomes" id="UP000682204"/>
    </source>
</evidence>
<keyword evidence="2" id="KW-1185">Reference proteome</keyword>
<dbReference type="EMBL" id="CP074691">
    <property type="protein sequence ID" value="QVL35807.1"/>
    <property type="molecule type" value="Genomic_DNA"/>
</dbReference>
<sequence length="797" mass="89410">MRRTRGIAERLEALVVLLLVLLPLPALADDQILLLHSYHQGNAWVDGVTAVVAETLKASGADTLLTVDYLDARRDPQLFRRSAFSDLMRSRYRDSGIDLIIAGGDEALGFALRGRGDFFPDVPVVFCGVTHPRDLFHETPPDLTGAVSDYDLEGTINLALDLHPDRRHIAVIGDLSGVGRRALSRLRDIESRFAWRADWVPLVGLSFDELHEAIMALPKATILLYLSFSVDGESRFYRPQDVAREIGRWRPDLPLYAAWSFLVESGAAVGGRVILPAGEGRFAAETALKILRGDPVSSIPIRWSSPKVDLFHREGLARFGLSQKNLPRGSLVVGDREPLYGRYPHALPLLLVLLGGLSLFGFSLLRRRRAESAILDQRRFLERFIDLFPLPVFYRDEEKRYLYVNKAFADLAGRDKKTLIGKRPEELAPADMQELIDRFRVREEQGENSGAESWTCEMACQDHLGRSRYALVACRPHRDGEGRLRGVVSVVVDLSDHKEREETLLRQEERLLKALEGAAEGVWDWDVAADRLHCRLKGVTTAVDEEGGMTLDDWRRRLHSQDVPAFDRALEEHLQGLSPFFSCECRFRTDGGSVWILMRGKVLSRDEGGRPLRLTGTLLDIGDKKEIEFRRQEAERELRRAVMTDRLTGALTRKYFEDLLSLQIRRSLGGGGPLSLILFDLDDFKSVNGRYGHLRGDAVLASVCDLVRLHVRAGDVLGRWGGKTFMLLTPDSIDGALQLSEKLRKLIEEEEFLSDRKITASFGVVACRDGDSVESLAARADEALCRAKQSGKNIVHL</sequence>
<dbReference type="EC" id="2.7.7.65" evidence="1"/>
<dbReference type="Proteomes" id="UP000682204">
    <property type="component" value="Chromosome"/>
</dbReference>
<evidence type="ECO:0000313" key="1">
    <source>
        <dbReference type="EMBL" id="QVL35807.1"/>
    </source>
</evidence>
<accession>A0ACD1DUM9</accession>
<name>A0ACD1DUM9_9BACT</name>
<protein>
    <submittedName>
        <fullName evidence="1">Diguanylate cyclase</fullName>
        <ecNumber evidence="1">2.7.7.65</ecNumber>
    </submittedName>
</protein>
<reference evidence="1" key="1">
    <citation type="submission" date="2021-05" db="EMBL/GenBank/DDBJ databases">
        <title>An isolated secondary fermenter in methanogenic hydrocarbon-degrading communities.</title>
        <authorList>
            <person name="Liu Y.-F."/>
            <person name="Liu Z.-l."/>
        </authorList>
    </citation>
    <scope>NUCLEOTIDE SEQUENCE</scope>
    <source>
        <strain evidence="1">L-13</strain>
    </source>
</reference>